<dbReference type="Pfam" id="PF01523">
    <property type="entry name" value="PmbA_TldD_1st"/>
    <property type="match status" value="1"/>
</dbReference>
<sequence>MLLHGGRFQPISDDMTKISPEDALGLLIEDAMKAGADAADAMMYESVSNAVSVRLGEVEDVERSESRDLGLRVIYGKRQASVSTTDFTPQSLQETAERCVSMAKAAPEDPYCGLAPEDRLAKAPFADLDLFDGVEPSTEQLKERALACEEAARAVDGVTNSGGADAGFGSGTSWFATSHGFFGASAGGSHSVSVSVLAGEGLGMERDYDYDSATHLDSLRDAGSVGTKAGERAVKRLNPQRLSSRQAPVIFEQRLAKSLVGKLAAAINGASIARGVSFLKTRMGQQIFPETITIIDDPLIKRGFGSSHFDGEGVVNERLTVIDKGVLTTWMLNSSQARQLGLQTNGRATRGTGGPPGSGSTNMWMEPGTMSVDALIRDTGEGLYLTDMFGPQVNSNTGDYSVGCSGFWIEKGEIAFPVSEITIAGNLLEMFATLTPASDLEFKGAKNAPTLRIERMTIAGN</sequence>
<reference evidence="6" key="2">
    <citation type="submission" date="2020-09" db="EMBL/GenBank/DDBJ databases">
        <authorList>
            <person name="Sun Q."/>
            <person name="Zhou Y."/>
        </authorList>
    </citation>
    <scope>NUCLEOTIDE SEQUENCE</scope>
    <source>
        <strain evidence="6">CGMCC 1.12921</strain>
    </source>
</reference>
<organism evidence="6 7">
    <name type="scientific">Aquisalinus flavus</name>
    <dbReference type="NCBI Taxonomy" id="1526572"/>
    <lineage>
        <taxon>Bacteria</taxon>
        <taxon>Pseudomonadati</taxon>
        <taxon>Pseudomonadota</taxon>
        <taxon>Alphaproteobacteria</taxon>
        <taxon>Parvularculales</taxon>
        <taxon>Parvularculaceae</taxon>
        <taxon>Aquisalinus</taxon>
    </lineage>
</organism>
<dbReference type="Pfam" id="PF19289">
    <property type="entry name" value="PmbA_TldD_3rd"/>
    <property type="match status" value="1"/>
</dbReference>
<comment type="similarity">
    <text evidence="1">Belongs to the peptidase U62 family.</text>
</comment>
<dbReference type="AlphaFoldDB" id="A0A8J2V1D7"/>
<comment type="caution">
    <text evidence="6">The sequence shown here is derived from an EMBL/GenBank/DDBJ whole genome shotgun (WGS) entry which is preliminary data.</text>
</comment>
<dbReference type="InterPro" id="IPR036059">
    <property type="entry name" value="TldD/PmbA_sf"/>
</dbReference>
<proteinExistence type="inferred from homology"/>
<feature type="domain" description="Metalloprotease TldD/E C-terminal" evidence="4">
    <location>
        <begin position="245"/>
        <end position="460"/>
    </location>
</feature>
<protein>
    <submittedName>
        <fullName evidence="6">Modulator protein</fullName>
    </submittedName>
</protein>
<evidence type="ECO:0000313" key="6">
    <source>
        <dbReference type="EMBL" id="GGC97040.1"/>
    </source>
</evidence>
<evidence type="ECO:0000259" key="3">
    <source>
        <dbReference type="Pfam" id="PF01523"/>
    </source>
</evidence>
<gene>
    <name evidence="6" type="ORF">GCM10011342_02410</name>
</gene>
<accession>A0A8J2V1D7</accession>
<dbReference type="SUPFAM" id="SSF111283">
    <property type="entry name" value="Putative modulator of DNA gyrase, PmbA/TldD"/>
    <property type="match status" value="1"/>
</dbReference>
<evidence type="ECO:0000259" key="4">
    <source>
        <dbReference type="Pfam" id="PF19289"/>
    </source>
</evidence>
<dbReference type="Proteomes" id="UP000613582">
    <property type="component" value="Unassembled WGS sequence"/>
</dbReference>
<dbReference type="InterPro" id="IPR035068">
    <property type="entry name" value="TldD/PmbA_N"/>
</dbReference>
<evidence type="ECO:0000259" key="5">
    <source>
        <dbReference type="Pfam" id="PF19290"/>
    </source>
</evidence>
<dbReference type="Pfam" id="PF19290">
    <property type="entry name" value="PmbA_TldD_2nd"/>
    <property type="match status" value="1"/>
</dbReference>
<dbReference type="GO" id="GO:0008237">
    <property type="term" value="F:metallopeptidase activity"/>
    <property type="evidence" value="ECO:0007669"/>
    <property type="project" value="InterPro"/>
</dbReference>
<feature type="domain" description="Metalloprotease TldD/E N-terminal" evidence="3">
    <location>
        <begin position="39"/>
        <end position="103"/>
    </location>
</feature>
<keyword evidence="7" id="KW-1185">Reference proteome</keyword>
<reference evidence="6" key="1">
    <citation type="journal article" date="2014" name="Int. J. Syst. Evol. Microbiol.">
        <title>Complete genome sequence of Corynebacterium casei LMG S-19264T (=DSM 44701T), isolated from a smear-ripened cheese.</title>
        <authorList>
            <consortium name="US DOE Joint Genome Institute (JGI-PGF)"/>
            <person name="Walter F."/>
            <person name="Albersmeier A."/>
            <person name="Kalinowski J."/>
            <person name="Ruckert C."/>
        </authorList>
    </citation>
    <scope>NUCLEOTIDE SEQUENCE</scope>
    <source>
        <strain evidence="6">CGMCC 1.12921</strain>
    </source>
</reference>
<dbReference type="GO" id="GO:0006508">
    <property type="term" value="P:proteolysis"/>
    <property type="evidence" value="ECO:0007669"/>
    <property type="project" value="InterPro"/>
</dbReference>
<dbReference type="PANTHER" id="PTHR43421">
    <property type="entry name" value="METALLOPROTEASE PMBA"/>
    <property type="match status" value="1"/>
</dbReference>
<dbReference type="GO" id="GO:0005829">
    <property type="term" value="C:cytosol"/>
    <property type="evidence" value="ECO:0007669"/>
    <property type="project" value="TreeGrafter"/>
</dbReference>
<dbReference type="InterPro" id="IPR045569">
    <property type="entry name" value="Metalloprtase-TldD/E_C"/>
</dbReference>
<dbReference type="Gene3D" id="3.30.2290.10">
    <property type="entry name" value="PmbA/TldD superfamily"/>
    <property type="match status" value="1"/>
</dbReference>
<dbReference type="InterPro" id="IPR002510">
    <property type="entry name" value="Metalloprtase-TldD/E_N"/>
</dbReference>
<dbReference type="InterPro" id="IPR047657">
    <property type="entry name" value="PmbA"/>
</dbReference>
<feature type="region of interest" description="Disordered" evidence="2">
    <location>
        <begin position="345"/>
        <end position="364"/>
    </location>
</feature>
<evidence type="ECO:0000256" key="1">
    <source>
        <dbReference type="ARBA" id="ARBA00005836"/>
    </source>
</evidence>
<dbReference type="EMBL" id="BMGH01000001">
    <property type="protein sequence ID" value="GGC97040.1"/>
    <property type="molecule type" value="Genomic_DNA"/>
</dbReference>
<evidence type="ECO:0000313" key="7">
    <source>
        <dbReference type="Proteomes" id="UP000613582"/>
    </source>
</evidence>
<dbReference type="InterPro" id="IPR045570">
    <property type="entry name" value="Metalloprtase-TldD/E_cen_dom"/>
</dbReference>
<dbReference type="PANTHER" id="PTHR43421:SF1">
    <property type="entry name" value="METALLOPROTEASE PMBA"/>
    <property type="match status" value="1"/>
</dbReference>
<name>A0A8J2V1D7_9PROT</name>
<feature type="domain" description="Metalloprotease TldD/E central" evidence="5">
    <location>
        <begin position="135"/>
        <end position="237"/>
    </location>
</feature>
<evidence type="ECO:0000256" key="2">
    <source>
        <dbReference type="SAM" id="MobiDB-lite"/>
    </source>
</evidence>